<dbReference type="STRING" id="1122240.GCA_000620105_00363"/>
<feature type="chain" id="PRO_5015707487" description="Surface-adhesin protein E-like domain-containing protein" evidence="1">
    <location>
        <begin position="22"/>
        <end position="156"/>
    </location>
</feature>
<feature type="domain" description="Surface-adhesin protein E-like" evidence="2">
    <location>
        <begin position="44"/>
        <end position="154"/>
    </location>
</feature>
<keyword evidence="1" id="KW-0732">Signal</keyword>
<evidence type="ECO:0000313" key="3">
    <source>
        <dbReference type="EMBL" id="AVY93137.1"/>
    </source>
</evidence>
<dbReference type="Proteomes" id="UP000244173">
    <property type="component" value="Chromosome"/>
</dbReference>
<name>A0A2S0P772_9NEIS</name>
<dbReference type="KEGG" id="maer:DAI18_03120"/>
<sequence length="156" mass="17173">MTAIRPLIVASLLSLLATGCATQSGSTSSPGKSGTSTAVQDAEWKNLGVTPNGNVMNEIDTLSIQRRGSLVTFRDRKTLFNPKKENLGDTPLHKRSINTWQIDCQSQTYRLVAMRLYDDGGRQIASYSYNDKQIKPAAIIPNSASYQQMQFVCGRK</sequence>
<dbReference type="InterPro" id="IPR031939">
    <property type="entry name" value="Adhesin_E-like"/>
</dbReference>
<evidence type="ECO:0000256" key="1">
    <source>
        <dbReference type="SAM" id="SignalP"/>
    </source>
</evidence>
<keyword evidence="4" id="KW-1185">Reference proteome</keyword>
<dbReference type="EMBL" id="CP028519">
    <property type="protein sequence ID" value="AVY93137.1"/>
    <property type="molecule type" value="Genomic_DNA"/>
</dbReference>
<dbReference type="RefSeq" id="WP_036385045.1">
    <property type="nucleotide sequence ID" value="NZ_CALFSO010000042.1"/>
</dbReference>
<proteinExistence type="predicted"/>
<accession>A0A2S0P772</accession>
<dbReference type="Pfam" id="PF16747">
    <property type="entry name" value="Adhesin_E"/>
    <property type="match status" value="1"/>
</dbReference>
<feature type="signal peptide" evidence="1">
    <location>
        <begin position="1"/>
        <end position="21"/>
    </location>
</feature>
<gene>
    <name evidence="3" type="ORF">DAI18_03120</name>
</gene>
<dbReference type="AlphaFoldDB" id="A0A2S0P772"/>
<protein>
    <recommendedName>
        <fullName evidence="2">Surface-adhesin protein E-like domain-containing protein</fullName>
    </recommendedName>
</protein>
<dbReference type="PROSITE" id="PS51257">
    <property type="entry name" value="PROKAR_LIPOPROTEIN"/>
    <property type="match status" value="1"/>
</dbReference>
<organism evidence="3 4">
    <name type="scientific">Microvirgula aerodenitrificans</name>
    <dbReference type="NCBI Taxonomy" id="57480"/>
    <lineage>
        <taxon>Bacteria</taxon>
        <taxon>Pseudomonadati</taxon>
        <taxon>Pseudomonadota</taxon>
        <taxon>Betaproteobacteria</taxon>
        <taxon>Neisseriales</taxon>
        <taxon>Aquaspirillaceae</taxon>
        <taxon>Microvirgula</taxon>
    </lineage>
</organism>
<evidence type="ECO:0000259" key="2">
    <source>
        <dbReference type="Pfam" id="PF16747"/>
    </source>
</evidence>
<evidence type="ECO:0000313" key="4">
    <source>
        <dbReference type="Proteomes" id="UP000244173"/>
    </source>
</evidence>
<reference evidence="3 4" key="1">
    <citation type="submission" date="2018-04" db="EMBL/GenBank/DDBJ databases">
        <title>Denitrifier Microvirgula.</title>
        <authorList>
            <person name="Anderson E."/>
            <person name="Jang J."/>
            <person name="Ishii S."/>
        </authorList>
    </citation>
    <scope>NUCLEOTIDE SEQUENCE [LARGE SCALE GENOMIC DNA]</scope>
    <source>
        <strain evidence="3 4">BE2.4</strain>
    </source>
</reference>
<dbReference type="OrthoDB" id="8602093at2"/>